<accession>A0A1G7H5R1</accession>
<dbReference type="EMBL" id="FNAX01000005">
    <property type="protein sequence ID" value="SDE95787.1"/>
    <property type="molecule type" value="Genomic_DNA"/>
</dbReference>
<proteinExistence type="predicted"/>
<evidence type="ECO:0000256" key="3">
    <source>
        <dbReference type="ARBA" id="ARBA00022679"/>
    </source>
</evidence>
<dbReference type="InterPro" id="IPR028098">
    <property type="entry name" value="Glyco_trans_4-like_N"/>
</dbReference>
<dbReference type="Pfam" id="PF13579">
    <property type="entry name" value="Glyco_trans_4_4"/>
    <property type="match status" value="1"/>
</dbReference>
<dbReference type="PANTHER" id="PTHR12526">
    <property type="entry name" value="GLYCOSYLTRANSFERASE"/>
    <property type="match status" value="1"/>
</dbReference>
<evidence type="ECO:0000259" key="5">
    <source>
        <dbReference type="Pfam" id="PF13579"/>
    </source>
</evidence>
<keyword evidence="3 6" id="KW-0808">Transferase</keyword>
<dbReference type="Pfam" id="PF13692">
    <property type="entry name" value="Glyco_trans_1_4"/>
    <property type="match status" value="1"/>
</dbReference>
<evidence type="ECO:0000313" key="7">
    <source>
        <dbReference type="Proteomes" id="UP000198614"/>
    </source>
</evidence>
<reference evidence="6 7" key="1">
    <citation type="submission" date="2016-10" db="EMBL/GenBank/DDBJ databases">
        <authorList>
            <person name="de Groot N.N."/>
        </authorList>
    </citation>
    <scope>NUCLEOTIDE SEQUENCE [LARGE SCALE GENOMIC DNA]</scope>
    <source>
        <strain evidence="6 7">CGMCC 4.1859</strain>
    </source>
</reference>
<dbReference type="OrthoDB" id="3268555at2"/>
<dbReference type="SUPFAM" id="SSF53756">
    <property type="entry name" value="UDP-Glycosyltransferase/glycogen phosphorylase"/>
    <property type="match status" value="1"/>
</dbReference>
<evidence type="ECO:0000256" key="4">
    <source>
        <dbReference type="SAM" id="MobiDB-lite"/>
    </source>
</evidence>
<keyword evidence="2" id="KW-0328">Glycosyltransferase</keyword>
<gene>
    <name evidence="6" type="ORF">SAMN05216260_10515</name>
</gene>
<dbReference type="CDD" id="cd03801">
    <property type="entry name" value="GT4_PimA-like"/>
    <property type="match status" value="1"/>
</dbReference>
<evidence type="ECO:0000313" key="6">
    <source>
        <dbReference type="EMBL" id="SDE95787.1"/>
    </source>
</evidence>
<sequence>MTLVSSQPPHARPHGQSPLHAVQVLGGGSAGSSAHVRSLAAGLVARGVRVTVCAPDEAEHLYDFTGTGAAHVAVDRSTDPASVAALRAVCAEADLVHAHGLHAGLRASLALGRRVPFVVTWHIRAHAEGPRAHLLRLLERRVAKAASVLLGTSSDLVDRARARGARDARLAAVALPAPGGRAADGAGEEHHEAADGPKARAELGATERPLLLAVGALERHGGHEVLLDAAAMWRELDPVPLLVIAGEGVLRPDLQRRIETEDLPVRLLGSRRDVPELLAAADLALLPSRWESRSVFAQEALRAGVPLVATEVGGTPELVGDAAELVPYGDAGALGGAVVRLLGDPGRRQWLVERGTWQAGTWPTEDATVAQVLSVYDELTRPVPFA</sequence>
<dbReference type="Gene3D" id="3.40.50.2000">
    <property type="entry name" value="Glycogen Phosphorylase B"/>
    <property type="match status" value="2"/>
</dbReference>
<evidence type="ECO:0000256" key="2">
    <source>
        <dbReference type="ARBA" id="ARBA00022676"/>
    </source>
</evidence>
<dbReference type="Proteomes" id="UP000198614">
    <property type="component" value="Unassembled WGS sequence"/>
</dbReference>
<dbReference type="GO" id="GO:0016757">
    <property type="term" value="F:glycosyltransferase activity"/>
    <property type="evidence" value="ECO:0007669"/>
    <property type="project" value="UniProtKB-KW"/>
</dbReference>
<protein>
    <recommendedName>
        <fullName evidence="1">D-inositol 3-phosphate glycosyltransferase</fullName>
    </recommendedName>
</protein>
<evidence type="ECO:0000256" key="1">
    <source>
        <dbReference type="ARBA" id="ARBA00021292"/>
    </source>
</evidence>
<dbReference type="PANTHER" id="PTHR12526:SF510">
    <property type="entry name" value="D-INOSITOL 3-PHOSPHATE GLYCOSYLTRANSFERASE"/>
    <property type="match status" value="1"/>
</dbReference>
<feature type="domain" description="Glycosyltransferase subfamily 4-like N-terminal" evidence="5">
    <location>
        <begin position="31"/>
        <end position="174"/>
    </location>
</feature>
<dbReference type="AlphaFoldDB" id="A0A1G7H5R1"/>
<feature type="region of interest" description="Disordered" evidence="4">
    <location>
        <begin position="1"/>
        <end position="26"/>
    </location>
</feature>
<organism evidence="6 7">
    <name type="scientific">Streptomyces griseoaurantiacus</name>
    <dbReference type="NCBI Taxonomy" id="68213"/>
    <lineage>
        <taxon>Bacteria</taxon>
        <taxon>Bacillati</taxon>
        <taxon>Actinomycetota</taxon>
        <taxon>Actinomycetes</taxon>
        <taxon>Kitasatosporales</taxon>
        <taxon>Streptomycetaceae</taxon>
        <taxon>Streptomyces</taxon>
        <taxon>Streptomyces aurantiacus group</taxon>
    </lineage>
</organism>
<name>A0A1G7H5R1_9ACTN</name>